<keyword evidence="3" id="KW-1185">Reference proteome</keyword>
<keyword evidence="1" id="KW-0812">Transmembrane</keyword>
<protein>
    <submittedName>
        <fullName evidence="2">Hypothetical membrane protein</fullName>
    </submittedName>
</protein>
<evidence type="ECO:0000313" key="3">
    <source>
        <dbReference type="Proteomes" id="UP000001933"/>
    </source>
</evidence>
<dbReference type="eggNOG" id="ENOG502Z8ED">
    <property type="taxonomic scope" value="Bacteria"/>
</dbReference>
<reference evidence="2 3" key="1">
    <citation type="journal article" date="2007" name="Proc. Natl. Acad. Sci. U.S.A.">
        <title>The genome of Syntrophus aciditrophicus: life at the thermodynamic limit of microbial growth.</title>
        <authorList>
            <person name="McInerney M.J."/>
            <person name="Rohlin L."/>
            <person name="Mouttaki H."/>
            <person name="Kim U."/>
            <person name="Krupp R.S."/>
            <person name="Rios-Hernandez L."/>
            <person name="Sieber J."/>
            <person name="Struchtemeyer C.G."/>
            <person name="Bhattacharyya A."/>
            <person name="Campbell J.W."/>
            <person name="Gunsalus R.P."/>
        </authorList>
    </citation>
    <scope>NUCLEOTIDE SEQUENCE [LARGE SCALE GENOMIC DNA]</scope>
    <source>
        <strain evidence="2 3">SB</strain>
    </source>
</reference>
<dbReference type="OrthoDB" id="2083198at2"/>
<sequence length="232" mass="26754">MIENLKDFFDEYSLKARVYPSLIALAPLFLFIYYVLKDDVGAGIVTNLISSTTITVVATYFLADVVRNLGKFLETKVFGNELYFPSTEILLNNNQHISQDRRSIIYENVKTDFDVSLSTAQEEIKDEVLARQKIKEAVGSIRQKVGNGRLLLQFNIRYGFWRNLVGISLFSSFLCLFNIVFILTSQNNNSVVLAVSIVLFVFYFLIFAFRKQILTFFGYQYANQLFLEYLNL</sequence>
<name>Q2LV09_SYNAS</name>
<dbReference type="AlphaFoldDB" id="Q2LV09"/>
<dbReference type="HOGENOM" id="CLU_093433_0_0_7"/>
<dbReference type="RefSeq" id="WP_011417944.1">
    <property type="nucleotide sequence ID" value="NC_007759.1"/>
</dbReference>
<feature type="transmembrane region" description="Helical" evidence="1">
    <location>
        <begin position="164"/>
        <end position="184"/>
    </location>
</feature>
<organism evidence="2 3">
    <name type="scientific">Syntrophus aciditrophicus (strain SB)</name>
    <dbReference type="NCBI Taxonomy" id="56780"/>
    <lineage>
        <taxon>Bacteria</taxon>
        <taxon>Pseudomonadati</taxon>
        <taxon>Thermodesulfobacteriota</taxon>
        <taxon>Syntrophia</taxon>
        <taxon>Syntrophales</taxon>
        <taxon>Syntrophaceae</taxon>
        <taxon>Syntrophus</taxon>
    </lineage>
</organism>
<feature type="transmembrane region" description="Helical" evidence="1">
    <location>
        <begin position="190"/>
        <end position="209"/>
    </location>
</feature>
<feature type="transmembrane region" description="Helical" evidence="1">
    <location>
        <begin position="42"/>
        <end position="63"/>
    </location>
</feature>
<evidence type="ECO:0000313" key="2">
    <source>
        <dbReference type="EMBL" id="ABC77923.1"/>
    </source>
</evidence>
<keyword evidence="1" id="KW-1133">Transmembrane helix</keyword>
<evidence type="ECO:0000256" key="1">
    <source>
        <dbReference type="SAM" id="Phobius"/>
    </source>
</evidence>
<dbReference type="KEGG" id="sat:SYN_00502"/>
<dbReference type="InParanoid" id="Q2LV09"/>
<dbReference type="STRING" id="56780.SYN_00502"/>
<dbReference type="EMBL" id="CP000252">
    <property type="protein sequence ID" value="ABC77923.1"/>
    <property type="molecule type" value="Genomic_DNA"/>
</dbReference>
<gene>
    <name evidence="2" type="ORF">SYN_00502</name>
</gene>
<accession>Q2LV09</accession>
<feature type="transmembrane region" description="Helical" evidence="1">
    <location>
        <begin position="18"/>
        <end position="36"/>
    </location>
</feature>
<keyword evidence="1" id="KW-0472">Membrane</keyword>
<dbReference type="Proteomes" id="UP000001933">
    <property type="component" value="Chromosome"/>
</dbReference>
<proteinExistence type="predicted"/>